<feature type="domain" description="D-isomer specific 2-hydroxyacid dehydrogenase catalytic" evidence="5">
    <location>
        <begin position="10"/>
        <end position="319"/>
    </location>
</feature>
<name>A0A941E791_9ACTN</name>
<comment type="caution">
    <text evidence="7">The sequence shown here is derived from an EMBL/GenBank/DDBJ whole genome shotgun (WGS) entry which is preliminary data.</text>
</comment>
<dbReference type="Proteomes" id="UP000676325">
    <property type="component" value="Unassembled WGS sequence"/>
</dbReference>
<dbReference type="InterPro" id="IPR036291">
    <property type="entry name" value="NAD(P)-bd_dom_sf"/>
</dbReference>
<accession>A0A941E791</accession>
<organism evidence="7 8">
    <name type="scientific">Actinospica acidithermotolerans</name>
    <dbReference type="NCBI Taxonomy" id="2828514"/>
    <lineage>
        <taxon>Bacteria</taxon>
        <taxon>Bacillati</taxon>
        <taxon>Actinomycetota</taxon>
        <taxon>Actinomycetes</taxon>
        <taxon>Catenulisporales</taxon>
        <taxon>Actinospicaceae</taxon>
        <taxon>Actinospica</taxon>
    </lineage>
</organism>
<dbReference type="PANTHER" id="PTHR10996">
    <property type="entry name" value="2-HYDROXYACID DEHYDROGENASE-RELATED"/>
    <property type="match status" value="1"/>
</dbReference>
<evidence type="ECO:0000256" key="3">
    <source>
        <dbReference type="ARBA" id="ARBA00023027"/>
    </source>
</evidence>
<dbReference type="Pfam" id="PF02826">
    <property type="entry name" value="2-Hacid_dh_C"/>
    <property type="match status" value="1"/>
</dbReference>
<dbReference type="GO" id="GO:0016618">
    <property type="term" value="F:hydroxypyruvate reductase [NAD(P)H] activity"/>
    <property type="evidence" value="ECO:0007669"/>
    <property type="project" value="TreeGrafter"/>
</dbReference>
<dbReference type="InterPro" id="IPR050223">
    <property type="entry name" value="D-isomer_2-hydroxyacid_DH"/>
</dbReference>
<dbReference type="PROSITE" id="PS00065">
    <property type="entry name" value="D_2_HYDROXYACID_DH_1"/>
    <property type="match status" value="1"/>
</dbReference>
<dbReference type="GO" id="GO:0030267">
    <property type="term" value="F:glyoxylate reductase (NADPH) activity"/>
    <property type="evidence" value="ECO:0007669"/>
    <property type="project" value="TreeGrafter"/>
</dbReference>
<keyword evidence="3" id="KW-0520">NAD</keyword>
<evidence type="ECO:0000259" key="5">
    <source>
        <dbReference type="Pfam" id="PF00389"/>
    </source>
</evidence>
<proteinExistence type="inferred from homology"/>
<evidence type="ECO:0000259" key="6">
    <source>
        <dbReference type="Pfam" id="PF02826"/>
    </source>
</evidence>
<dbReference type="InterPro" id="IPR006139">
    <property type="entry name" value="D-isomer_2_OHA_DH_cat_dom"/>
</dbReference>
<dbReference type="PANTHER" id="PTHR10996:SF283">
    <property type="entry name" value="GLYOXYLATE_HYDROXYPYRUVATE REDUCTASE B"/>
    <property type="match status" value="1"/>
</dbReference>
<evidence type="ECO:0000313" key="7">
    <source>
        <dbReference type="EMBL" id="MBR7825097.1"/>
    </source>
</evidence>
<comment type="similarity">
    <text evidence="1 4">Belongs to the D-isomer specific 2-hydroxyacid dehydrogenase family.</text>
</comment>
<dbReference type="InterPro" id="IPR029753">
    <property type="entry name" value="D-isomer_DH_CS"/>
</dbReference>
<dbReference type="AlphaFoldDB" id="A0A941E791"/>
<keyword evidence="8" id="KW-1185">Reference proteome</keyword>
<reference evidence="7" key="1">
    <citation type="submission" date="2021-04" db="EMBL/GenBank/DDBJ databases">
        <title>Genome based classification of Actinospica acidithermotolerans sp. nov., an actinobacterium isolated from an Indonesian hot spring.</title>
        <authorList>
            <person name="Kusuma A.B."/>
            <person name="Putra K.E."/>
            <person name="Nafisah S."/>
            <person name="Loh J."/>
            <person name="Nouioui I."/>
            <person name="Goodfellow M."/>
        </authorList>
    </citation>
    <scope>NUCLEOTIDE SEQUENCE</scope>
    <source>
        <strain evidence="7">MGRD01-02</strain>
    </source>
</reference>
<dbReference type="Gene3D" id="3.40.50.720">
    <property type="entry name" value="NAD(P)-binding Rossmann-like Domain"/>
    <property type="match status" value="2"/>
</dbReference>
<dbReference type="SUPFAM" id="SSF51735">
    <property type="entry name" value="NAD(P)-binding Rossmann-fold domains"/>
    <property type="match status" value="1"/>
</dbReference>
<dbReference type="SUPFAM" id="SSF52283">
    <property type="entry name" value="Formate/glycerate dehydrogenase catalytic domain-like"/>
    <property type="match status" value="1"/>
</dbReference>
<dbReference type="InterPro" id="IPR006140">
    <property type="entry name" value="D-isomer_DH_NAD-bd"/>
</dbReference>
<evidence type="ECO:0000256" key="1">
    <source>
        <dbReference type="ARBA" id="ARBA00005854"/>
    </source>
</evidence>
<gene>
    <name evidence="7" type="ORF">KDK95_02175</name>
</gene>
<dbReference type="CDD" id="cd05301">
    <property type="entry name" value="GDH"/>
    <property type="match status" value="1"/>
</dbReference>
<dbReference type="EMBL" id="JAGSOH010000003">
    <property type="protein sequence ID" value="MBR7825097.1"/>
    <property type="molecule type" value="Genomic_DNA"/>
</dbReference>
<evidence type="ECO:0000256" key="4">
    <source>
        <dbReference type="RuleBase" id="RU003719"/>
    </source>
</evidence>
<feature type="domain" description="D-isomer specific 2-hydroxyacid dehydrogenase NAD-binding" evidence="6">
    <location>
        <begin position="114"/>
        <end position="293"/>
    </location>
</feature>
<dbReference type="FunFam" id="3.40.50.720:FF:000203">
    <property type="entry name" value="D-3-phosphoglycerate dehydrogenase (SerA)"/>
    <property type="match status" value="1"/>
</dbReference>
<dbReference type="GO" id="GO:0005829">
    <property type="term" value="C:cytosol"/>
    <property type="evidence" value="ECO:0007669"/>
    <property type="project" value="TreeGrafter"/>
</dbReference>
<sequence>MTPVSRRPAVLVTQPIHRSASAKMVSAGLEVTDLASPVPLTSDEIVQRLGEAQALVCQLTDRVDEHVLSQPGLRVVATVSAGMDHIDLEAARVHGVHVVNTPDVLTEATADLTFALLMAVARRITESDALIRSGGFHGWKLLDELMGADIAGATLGIVGMGRIGQAVGRRAAAFGMSVLYHSRRPRTDLPAQLEARHAPLSELLKSSDFVSLHAPLTEDTHHIIDARALAMMQPHAYLINTSRGPLIDEAALAEALVAGRIAGAALDVFEHEPRVHPVLLERTERVVLTAHAGSATARTRERMSHLAVDGLLRALAAQPAA</sequence>
<dbReference type="InterPro" id="IPR029752">
    <property type="entry name" value="D-isomer_DH_CS1"/>
</dbReference>
<evidence type="ECO:0000256" key="2">
    <source>
        <dbReference type="ARBA" id="ARBA00023002"/>
    </source>
</evidence>
<dbReference type="PROSITE" id="PS00670">
    <property type="entry name" value="D_2_HYDROXYACID_DH_2"/>
    <property type="match status" value="1"/>
</dbReference>
<dbReference type="Pfam" id="PF00389">
    <property type="entry name" value="2-Hacid_dh"/>
    <property type="match status" value="1"/>
</dbReference>
<protein>
    <submittedName>
        <fullName evidence="7">D-glycerate dehydrogenase</fullName>
    </submittedName>
</protein>
<dbReference type="GO" id="GO:0051287">
    <property type="term" value="F:NAD binding"/>
    <property type="evidence" value="ECO:0007669"/>
    <property type="project" value="InterPro"/>
</dbReference>
<evidence type="ECO:0000313" key="8">
    <source>
        <dbReference type="Proteomes" id="UP000676325"/>
    </source>
</evidence>
<dbReference type="RefSeq" id="WP_212516256.1">
    <property type="nucleotide sequence ID" value="NZ_JAGSOH010000003.1"/>
</dbReference>
<keyword evidence="2 4" id="KW-0560">Oxidoreductase</keyword>